<keyword evidence="3" id="KW-1185">Reference proteome</keyword>
<dbReference type="PANTHER" id="PTHR21301">
    <property type="entry name" value="REVERSE TRANSCRIPTASE"/>
    <property type="match status" value="1"/>
</dbReference>
<feature type="region of interest" description="Disordered" evidence="1">
    <location>
        <begin position="845"/>
        <end position="879"/>
    </location>
</feature>
<name>A0A814TNB8_ADIRI</name>
<evidence type="ECO:0000256" key="1">
    <source>
        <dbReference type="SAM" id="MobiDB-lite"/>
    </source>
</evidence>
<proteinExistence type="predicted"/>
<gene>
    <name evidence="2" type="ORF">XAT740_LOCUS21675</name>
</gene>
<organism evidence="2 3">
    <name type="scientific">Adineta ricciae</name>
    <name type="common">Rotifer</name>
    <dbReference type="NCBI Taxonomy" id="249248"/>
    <lineage>
        <taxon>Eukaryota</taxon>
        <taxon>Metazoa</taxon>
        <taxon>Spiralia</taxon>
        <taxon>Gnathifera</taxon>
        <taxon>Rotifera</taxon>
        <taxon>Eurotatoria</taxon>
        <taxon>Bdelloidea</taxon>
        <taxon>Adinetida</taxon>
        <taxon>Adinetidae</taxon>
        <taxon>Adineta</taxon>
    </lineage>
</organism>
<evidence type="ECO:0000313" key="3">
    <source>
        <dbReference type="Proteomes" id="UP000663828"/>
    </source>
</evidence>
<dbReference type="AlphaFoldDB" id="A0A814TNB8"/>
<sequence length="879" mass="103333">MTTMHVSDQFIVAKTLQEQVSSFNSQTHLNTTKVVKRTIKYTHAQYICPEEQWNEQINCYLASNDVFVLVGDMHTRHTKEILHNMSNLIVRTIHQLLYRRLITNEQYGNIMFYNQRIDFNVNQLNFTIKMENVTIYPMALEQMVLEPIIQCSNIEPMKGISNLINTLLQPLVTKFFRNKQIVVASDAIDKWREYADMTSMPSCSYFVTIHLRHLRSSLPFHLIIASLEHFFHYFGSMTHINGISTATILQLTRLLLDNQYCIYENKLYRQTFGCSIDAPLMTTLIDIYMFSWQRQLLQRVGRNTHRFYCRSLNHICFLWRQSKEEFYKFFDKTYLANATYSSIEMSVSVDSNEIRFLDAILGRQPGDRTGFTRIYTHVAHRSTFEPYALPYISKAFEEKYQRYASSLSPLLTFALLRAILYCSDVREFENERLFIELSFALNGVSLYDIEKIIENFFVQFHESSWHIMRTTQVTYEELQCRINLYPNTFKPTRLSLSTMSKQEDASTSVSSLPTTIVTTEAAQFERTPFVSQIRKRKFDETIELTMATDEMNKLEEEFKTISDAAMIERILTTFNGYLSLRSKIQNYLKTNGTLLIFARNYASLLARYFSFKAKLELYQTYTHMTQTVFHWFSTMSKRLLESNNIDESIFRMQLYVNQELKSTQEQLRTIQDNLAISMQNAHQPSMTLEYSTDLRMITTSVVMLVRKEQQRYTQTLLQRRHLLMLNAKDIRLVYEFYQLQPTPVQLAGAEAIWQLTVNQQRFKRKHMSHGTKAMNKIYEYEKVIDNHKTKVRLAHENHRLATEYSRLNTDLIMDIIESRQKTLKQRIECEDELNRIFPMLKCETTTTGTKSNETDVTATTAAAEDGNDDDSNNNNDVEY</sequence>
<accession>A0A814TNB8</accession>
<evidence type="ECO:0000313" key="2">
    <source>
        <dbReference type="EMBL" id="CAF1164552.1"/>
    </source>
</evidence>
<dbReference type="EMBL" id="CAJNOR010001562">
    <property type="protein sequence ID" value="CAF1164552.1"/>
    <property type="molecule type" value="Genomic_DNA"/>
</dbReference>
<dbReference type="PANTHER" id="PTHR21301:SF12">
    <property type="match status" value="1"/>
</dbReference>
<reference evidence="2" key="1">
    <citation type="submission" date="2021-02" db="EMBL/GenBank/DDBJ databases">
        <authorList>
            <person name="Nowell W R."/>
        </authorList>
    </citation>
    <scope>NUCLEOTIDE SEQUENCE</scope>
</reference>
<comment type="caution">
    <text evidence="2">The sequence shown here is derived from an EMBL/GenBank/DDBJ whole genome shotgun (WGS) entry which is preliminary data.</text>
</comment>
<feature type="compositionally biased region" description="Acidic residues" evidence="1">
    <location>
        <begin position="865"/>
        <end position="879"/>
    </location>
</feature>
<protein>
    <submittedName>
        <fullName evidence="2">Uncharacterized protein</fullName>
    </submittedName>
</protein>
<dbReference type="Proteomes" id="UP000663828">
    <property type="component" value="Unassembled WGS sequence"/>
</dbReference>